<dbReference type="GO" id="GO:0003677">
    <property type="term" value="F:DNA binding"/>
    <property type="evidence" value="ECO:0007669"/>
    <property type="project" value="UniProtKB-KW"/>
</dbReference>
<evidence type="ECO:0000313" key="8">
    <source>
        <dbReference type="EMBL" id="UYM06696.1"/>
    </source>
</evidence>
<evidence type="ECO:0000256" key="3">
    <source>
        <dbReference type="ARBA" id="ARBA00023082"/>
    </source>
</evidence>
<dbReference type="Pfam" id="PF08281">
    <property type="entry name" value="Sigma70_r4_2"/>
    <property type="match status" value="1"/>
</dbReference>
<dbReference type="InterPro" id="IPR007627">
    <property type="entry name" value="RNA_pol_sigma70_r2"/>
</dbReference>
<dbReference type="InterPro" id="IPR014284">
    <property type="entry name" value="RNA_pol_sigma-70_dom"/>
</dbReference>
<dbReference type="Gene3D" id="1.10.1740.10">
    <property type="match status" value="1"/>
</dbReference>
<keyword evidence="9" id="KW-1185">Reference proteome</keyword>
<dbReference type="CDD" id="cd06171">
    <property type="entry name" value="Sigma70_r4"/>
    <property type="match status" value="1"/>
</dbReference>
<dbReference type="NCBIfam" id="TIGR02983">
    <property type="entry name" value="SigE-fam_strep"/>
    <property type="match status" value="1"/>
</dbReference>
<evidence type="ECO:0000256" key="5">
    <source>
        <dbReference type="ARBA" id="ARBA00023163"/>
    </source>
</evidence>
<evidence type="ECO:0000256" key="2">
    <source>
        <dbReference type="ARBA" id="ARBA00023015"/>
    </source>
</evidence>
<evidence type="ECO:0000259" key="6">
    <source>
        <dbReference type="Pfam" id="PF04542"/>
    </source>
</evidence>
<dbReference type="Proteomes" id="UP001164390">
    <property type="component" value="Chromosome"/>
</dbReference>
<evidence type="ECO:0000256" key="4">
    <source>
        <dbReference type="ARBA" id="ARBA00023125"/>
    </source>
</evidence>
<dbReference type="GO" id="GO:0006352">
    <property type="term" value="P:DNA-templated transcription initiation"/>
    <property type="evidence" value="ECO:0007669"/>
    <property type="project" value="InterPro"/>
</dbReference>
<keyword evidence="5" id="KW-0804">Transcription</keyword>
<dbReference type="SUPFAM" id="SSF88946">
    <property type="entry name" value="Sigma2 domain of RNA polymerase sigma factors"/>
    <property type="match status" value="1"/>
</dbReference>
<dbReference type="SUPFAM" id="SSF88659">
    <property type="entry name" value="Sigma3 and sigma4 domains of RNA polymerase sigma factors"/>
    <property type="match status" value="1"/>
</dbReference>
<dbReference type="InterPro" id="IPR013324">
    <property type="entry name" value="RNA_pol_sigma_r3/r4-like"/>
</dbReference>
<evidence type="ECO:0000256" key="1">
    <source>
        <dbReference type="ARBA" id="ARBA00010641"/>
    </source>
</evidence>
<dbReference type="InterPro" id="IPR013249">
    <property type="entry name" value="RNA_pol_sigma70_r4_t2"/>
</dbReference>
<dbReference type="PANTHER" id="PTHR43133">
    <property type="entry name" value="RNA POLYMERASE ECF-TYPE SIGMA FACTO"/>
    <property type="match status" value="1"/>
</dbReference>
<dbReference type="RefSeq" id="WP_271635614.1">
    <property type="nucleotide sequence ID" value="NZ_CP094970.1"/>
</dbReference>
<dbReference type="AlphaFoldDB" id="A0AA46TK05"/>
<dbReference type="Pfam" id="PF04542">
    <property type="entry name" value="Sigma70_r2"/>
    <property type="match status" value="1"/>
</dbReference>
<accession>A0AA46TK05</accession>
<comment type="similarity">
    <text evidence="1">Belongs to the sigma-70 factor family. ECF subfamily.</text>
</comment>
<feature type="domain" description="RNA polymerase sigma-70 region 2" evidence="6">
    <location>
        <begin position="26"/>
        <end position="85"/>
    </location>
</feature>
<keyword evidence="4" id="KW-0238">DNA-binding</keyword>
<evidence type="ECO:0000313" key="9">
    <source>
        <dbReference type="Proteomes" id="UP001164390"/>
    </source>
</evidence>
<sequence>MSTESCEPDCDSTRQIPFEEFVAARAGVLRRTAYLLTRDNHLAEDLVQTVLAKAWRKWKRIKGSPVPYVHKMLINEHLSWRRRRWNGERPTEFLPEGADRDPTDAVGPKFDLWEAVGRLPKRQRATLVLRYYEDLSEAQIAEVMGCSVGTVKSQTSKALTRLRRDPTLDGTYIVADTGDGGRSL</sequence>
<dbReference type="KEGG" id="sgrg:L0C25_06395"/>
<name>A0AA46TK05_9ACTN</name>
<dbReference type="EMBL" id="CP094970">
    <property type="protein sequence ID" value="UYM06696.1"/>
    <property type="molecule type" value="Genomic_DNA"/>
</dbReference>
<dbReference type="InterPro" id="IPR036388">
    <property type="entry name" value="WH-like_DNA-bd_sf"/>
</dbReference>
<reference evidence="8" key="1">
    <citation type="submission" date="2022-01" db="EMBL/GenBank/DDBJ databases">
        <title>Nocardioidaceae gen. sp. A5X3R13.</title>
        <authorList>
            <person name="Lopez Marin M.A."/>
            <person name="Uhlik O."/>
        </authorList>
    </citation>
    <scope>NUCLEOTIDE SEQUENCE</scope>
    <source>
        <strain evidence="8">A5X3R13</strain>
    </source>
</reference>
<organism evidence="8 9">
    <name type="scientific">Solicola gregarius</name>
    <dbReference type="NCBI Taxonomy" id="2908642"/>
    <lineage>
        <taxon>Bacteria</taxon>
        <taxon>Bacillati</taxon>
        <taxon>Actinomycetota</taxon>
        <taxon>Actinomycetes</taxon>
        <taxon>Propionibacteriales</taxon>
        <taxon>Nocardioidaceae</taxon>
        <taxon>Solicola</taxon>
    </lineage>
</organism>
<feature type="domain" description="RNA polymerase sigma factor 70 region 4 type 2" evidence="7">
    <location>
        <begin position="111"/>
        <end position="162"/>
    </location>
</feature>
<dbReference type="InterPro" id="IPR039425">
    <property type="entry name" value="RNA_pol_sigma-70-like"/>
</dbReference>
<dbReference type="GO" id="GO:0016987">
    <property type="term" value="F:sigma factor activity"/>
    <property type="evidence" value="ECO:0007669"/>
    <property type="project" value="UniProtKB-KW"/>
</dbReference>
<dbReference type="PANTHER" id="PTHR43133:SF50">
    <property type="entry name" value="ECF RNA POLYMERASE SIGMA FACTOR SIGM"/>
    <property type="match status" value="1"/>
</dbReference>
<proteinExistence type="inferred from homology"/>
<gene>
    <name evidence="8" type="ORF">L0C25_06395</name>
</gene>
<evidence type="ECO:0000259" key="7">
    <source>
        <dbReference type="Pfam" id="PF08281"/>
    </source>
</evidence>
<protein>
    <submittedName>
        <fullName evidence="8">SigE family RNA polymerase sigma factor</fullName>
    </submittedName>
</protein>
<dbReference type="Gene3D" id="1.10.10.10">
    <property type="entry name" value="Winged helix-like DNA-binding domain superfamily/Winged helix DNA-binding domain"/>
    <property type="match status" value="1"/>
</dbReference>
<dbReference type="InterPro" id="IPR013325">
    <property type="entry name" value="RNA_pol_sigma_r2"/>
</dbReference>
<dbReference type="InterPro" id="IPR014325">
    <property type="entry name" value="RNA_pol_sigma-E_actinobac"/>
</dbReference>
<keyword evidence="2" id="KW-0805">Transcription regulation</keyword>
<keyword evidence="3" id="KW-0731">Sigma factor</keyword>
<dbReference type="NCBIfam" id="TIGR02937">
    <property type="entry name" value="sigma70-ECF"/>
    <property type="match status" value="1"/>
</dbReference>